<dbReference type="AlphaFoldDB" id="A0A172U217"/>
<comment type="similarity">
    <text evidence="1">Belongs to the glycosyl hydrolase 16 family.</text>
</comment>
<dbReference type="GO" id="GO:0004553">
    <property type="term" value="F:hydrolase activity, hydrolyzing O-glycosyl compounds"/>
    <property type="evidence" value="ECO:0007669"/>
    <property type="project" value="InterPro"/>
</dbReference>
<evidence type="ECO:0000313" key="3">
    <source>
        <dbReference type="EMBL" id="ANE53401.1"/>
    </source>
</evidence>
<dbReference type="InterPro" id="IPR000757">
    <property type="entry name" value="Beta-glucanase-like"/>
</dbReference>
<dbReference type="GO" id="GO:0005975">
    <property type="term" value="P:carbohydrate metabolic process"/>
    <property type="evidence" value="ECO:0007669"/>
    <property type="project" value="InterPro"/>
</dbReference>
<protein>
    <submittedName>
        <fullName evidence="3">Glycoside hydrolase</fullName>
    </submittedName>
</protein>
<proteinExistence type="inferred from homology"/>
<name>A0A172U217_9BACT</name>
<dbReference type="SUPFAM" id="SSF49899">
    <property type="entry name" value="Concanavalin A-like lectins/glucanases"/>
    <property type="match status" value="1"/>
</dbReference>
<reference evidence="4" key="1">
    <citation type="submission" date="2015-01" db="EMBL/GenBank/DDBJ databases">
        <title>Flavisolibacter sp./LCS9/ whole genome sequencing.</title>
        <authorList>
            <person name="Kim M.K."/>
            <person name="Srinivasan S."/>
            <person name="Lee J.-J."/>
        </authorList>
    </citation>
    <scope>NUCLEOTIDE SEQUENCE [LARGE SCALE GENOMIC DNA]</scope>
    <source>
        <strain evidence="4">LCS9</strain>
    </source>
</reference>
<dbReference type="Pfam" id="PF00722">
    <property type="entry name" value="Glyco_hydro_16"/>
    <property type="match status" value="1"/>
</dbReference>
<dbReference type="Proteomes" id="UP000077177">
    <property type="component" value="Chromosome"/>
</dbReference>
<dbReference type="PROSITE" id="PS51762">
    <property type="entry name" value="GH16_2"/>
    <property type="match status" value="1"/>
</dbReference>
<dbReference type="PANTHER" id="PTHR10963:SF55">
    <property type="entry name" value="GLYCOSIDE HYDROLASE FAMILY 16 PROTEIN"/>
    <property type="match status" value="1"/>
</dbReference>
<dbReference type="STRING" id="1492898.SY85_09685"/>
<feature type="domain" description="GH16" evidence="2">
    <location>
        <begin position="23"/>
        <end position="253"/>
    </location>
</feature>
<reference evidence="3 4" key="2">
    <citation type="journal article" date="2016" name="Int. J. Syst. Evol. Microbiol.">
        <title>Flavisolibacter tropicus sp. nov., isolated from tropical soil.</title>
        <authorList>
            <person name="Lee J.J."/>
            <person name="Kang M.S."/>
            <person name="Kim G.S."/>
            <person name="Lee C.S."/>
            <person name="Lim S."/>
            <person name="Lee J."/>
            <person name="Roh S.H."/>
            <person name="Kang H."/>
            <person name="Ha J.M."/>
            <person name="Bae S."/>
            <person name="Jung H.Y."/>
            <person name="Kim M.K."/>
        </authorList>
    </citation>
    <scope>NUCLEOTIDE SEQUENCE [LARGE SCALE GENOMIC DNA]</scope>
    <source>
        <strain evidence="3 4">LCS9</strain>
    </source>
</reference>
<gene>
    <name evidence="3" type="ORF">SY85_09685</name>
</gene>
<dbReference type="CDD" id="cd08023">
    <property type="entry name" value="GH16_laminarinase_like"/>
    <property type="match status" value="1"/>
</dbReference>
<evidence type="ECO:0000313" key="4">
    <source>
        <dbReference type="Proteomes" id="UP000077177"/>
    </source>
</evidence>
<dbReference type="EMBL" id="CP011390">
    <property type="protein sequence ID" value="ANE53401.1"/>
    <property type="molecule type" value="Genomic_DNA"/>
</dbReference>
<organism evidence="3 4">
    <name type="scientific">Flavisolibacter tropicus</name>
    <dbReference type="NCBI Taxonomy" id="1492898"/>
    <lineage>
        <taxon>Bacteria</taxon>
        <taxon>Pseudomonadati</taxon>
        <taxon>Bacteroidota</taxon>
        <taxon>Chitinophagia</taxon>
        <taxon>Chitinophagales</taxon>
        <taxon>Chitinophagaceae</taxon>
        <taxon>Flavisolibacter</taxon>
    </lineage>
</organism>
<accession>A0A172U217</accession>
<evidence type="ECO:0000259" key="2">
    <source>
        <dbReference type="PROSITE" id="PS51762"/>
    </source>
</evidence>
<dbReference type="PATRIC" id="fig|1492898.3.peg.2077"/>
<keyword evidence="3" id="KW-0378">Hydrolase</keyword>
<sequence>MTAIVLFTTIIAQGQFKKLVWADEFNYQGLPDNTRWSYDTGGHGWGNNELQYYTLVRPENARVENGNLVIEARKEDFKEAHFTSARLVSKNKGDWQYGRMEIKARLPKGRGVWPAIWMLPTNWSYGGWPQSGEIDIMENVGYLPDSVFGTVHTGAFNHAIGTQKTGGVIRTDLSEAFHVYAIEWTADKISFFVDDELYHVFVNNKNGSEAWPFDQKFHMLLNIAVGGNWGGKYGVDESIFPQRMEIDYVRIYQ</sequence>
<dbReference type="Gene3D" id="2.60.120.200">
    <property type="match status" value="1"/>
</dbReference>
<dbReference type="PANTHER" id="PTHR10963">
    <property type="entry name" value="GLYCOSYL HYDROLASE-RELATED"/>
    <property type="match status" value="1"/>
</dbReference>
<dbReference type="InterPro" id="IPR050546">
    <property type="entry name" value="Glycosyl_Hydrlase_16"/>
</dbReference>
<evidence type="ECO:0000256" key="1">
    <source>
        <dbReference type="ARBA" id="ARBA00006865"/>
    </source>
</evidence>
<keyword evidence="4" id="KW-1185">Reference proteome</keyword>
<dbReference type="KEGG" id="fla:SY85_09685"/>
<dbReference type="InterPro" id="IPR013320">
    <property type="entry name" value="ConA-like_dom_sf"/>
</dbReference>